<evidence type="ECO:0000313" key="2">
    <source>
        <dbReference type="EMBL" id="RUP46007.1"/>
    </source>
</evidence>
<gene>
    <name evidence="2" type="ORF">BC936DRAFT_147462</name>
</gene>
<proteinExistence type="predicted"/>
<feature type="region of interest" description="Disordered" evidence="1">
    <location>
        <begin position="45"/>
        <end position="64"/>
    </location>
</feature>
<comment type="caution">
    <text evidence="2">The sequence shown here is derived from an EMBL/GenBank/DDBJ whole genome shotgun (WGS) entry which is preliminary data.</text>
</comment>
<sequence length="197" mass="22172">MYKSNTHDTGDGKKLGLQVGRMNIDGVGTSPRLLQISRLSLSLGQTLNPQPPNHPHHVRHQDPRRWLPLRRPPIQSDPLHGEPTWLHALPLRDVQEVDGRLLRDVRPHNPRPASLDDRPPAQAIIKLCQSQARILPRLRIPSHWEFVDNPKQTISVTVGSLDDVDAVKGGSHIYCESVASVAKEVDRDLPKYRGGEW</sequence>
<dbReference type="AlphaFoldDB" id="A0A433D580"/>
<organism evidence="2 3">
    <name type="scientific">Jimgerdemannia flammicorona</name>
    <dbReference type="NCBI Taxonomy" id="994334"/>
    <lineage>
        <taxon>Eukaryota</taxon>
        <taxon>Fungi</taxon>
        <taxon>Fungi incertae sedis</taxon>
        <taxon>Mucoromycota</taxon>
        <taxon>Mucoromycotina</taxon>
        <taxon>Endogonomycetes</taxon>
        <taxon>Endogonales</taxon>
        <taxon>Endogonaceae</taxon>
        <taxon>Jimgerdemannia</taxon>
    </lineage>
</organism>
<reference evidence="2 3" key="1">
    <citation type="journal article" date="2018" name="New Phytol.">
        <title>Phylogenomics of Endogonaceae and evolution of mycorrhizas within Mucoromycota.</title>
        <authorList>
            <person name="Chang Y."/>
            <person name="Desiro A."/>
            <person name="Na H."/>
            <person name="Sandor L."/>
            <person name="Lipzen A."/>
            <person name="Clum A."/>
            <person name="Barry K."/>
            <person name="Grigoriev I.V."/>
            <person name="Martin F.M."/>
            <person name="Stajich J.E."/>
            <person name="Smith M.E."/>
            <person name="Bonito G."/>
            <person name="Spatafora J.W."/>
        </authorList>
    </citation>
    <scope>NUCLEOTIDE SEQUENCE [LARGE SCALE GENOMIC DNA]</scope>
    <source>
        <strain evidence="2 3">GMNB39</strain>
    </source>
</reference>
<accession>A0A433D580</accession>
<dbReference type="Proteomes" id="UP000268093">
    <property type="component" value="Unassembled WGS sequence"/>
</dbReference>
<name>A0A433D580_9FUNG</name>
<keyword evidence="3" id="KW-1185">Reference proteome</keyword>
<evidence type="ECO:0000313" key="3">
    <source>
        <dbReference type="Proteomes" id="UP000268093"/>
    </source>
</evidence>
<evidence type="ECO:0000256" key="1">
    <source>
        <dbReference type="SAM" id="MobiDB-lite"/>
    </source>
</evidence>
<dbReference type="OrthoDB" id="6329284at2759"/>
<dbReference type="EMBL" id="RBNI01006461">
    <property type="protein sequence ID" value="RUP46007.1"/>
    <property type="molecule type" value="Genomic_DNA"/>
</dbReference>
<protein>
    <submittedName>
        <fullName evidence="2">Uncharacterized protein</fullName>
    </submittedName>
</protein>